<sequence length="465" mass="48378">MSALSVDSTARELVAAVRGRAISARELLDLHLARIAERNPELNAIVSLDEERARAGAAAADEALASGEAVGPLHGLPFAFKDTHAVGGWPTTYGSPLFVDHVPEADELLVERVRRAGVVVVGKTNVPEFAAGSHTFNTVFGLTRNPVDPSRSAGGSSGGAACALASGMVPLADGSDMGGSLRNPASFCGVVGLRPSLGRVPEWPLYNQWESTSVGGPMARNVGDLALLLSVMAGPDPRTPQALRDPAAAFAEPLAGSLVGLRVALSTDLGGAFEVDHEVAAVVEGSGAAFTAGGSSVSAAHPDLVEADDTFRTLRAWHLQAKFGRLLAEHPGSFKQSLADNIRLGETLSGADVARAYTQRTALSEQMRHFFTSYDVLVLPTSQVPPFPADQEYPSAINGRPMATYLDWMRASYLITVTGCPAISVPAGLTADGLPVGIQIVAPHGGERRLLEVAAAFEAATGQPV</sequence>
<protein>
    <submittedName>
        <fullName evidence="2">Amidase</fullName>
    </submittedName>
</protein>
<dbReference type="STRING" id="1005945.SAMN05216561_11340"/>
<dbReference type="InterPro" id="IPR000120">
    <property type="entry name" value="Amidase"/>
</dbReference>
<feature type="domain" description="Amidase" evidence="1">
    <location>
        <begin position="26"/>
        <end position="451"/>
    </location>
</feature>
<proteinExistence type="predicted"/>
<gene>
    <name evidence="2" type="ORF">SAMN05216561_11340</name>
</gene>
<dbReference type="Pfam" id="PF01425">
    <property type="entry name" value="Amidase"/>
    <property type="match status" value="1"/>
</dbReference>
<dbReference type="RefSeq" id="WP_091115051.1">
    <property type="nucleotide sequence ID" value="NZ_BKAF01000016.1"/>
</dbReference>
<evidence type="ECO:0000313" key="2">
    <source>
        <dbReference type="EMBL" id="SFI80259.1"/>
    </source>
</evidence>
<dbReference type="PANTHER" id="PTHR11895">
    <property type="entry name" value="TRANSAMIDASE"/>
    <property type="match status" value="1"/>
</dbReference>
<dbReference type="InterPro" id="IPR020556">
    <property type="entry name" value="Amidase_CS"/>
</dbReference>
<organism evidence="2 3">
    <name type="scientific">Nocardioides psychrotolerans</name>
    <dbReference type="NCBI Taxonomy" id="1005945"/>
    <lineage>
        <taxon>Bacteria</taxon>
        <taxon>Bacillati</taxon>
        <taxon>Actinomycetota</taxon>
        <taxon>Actinomycetes</taxon>
        <taxon>Propionibacteriales</taxon>
        <taxon>Nocardioidaceae</taxon>
        <taxon>Nocardioides</taxon>
    </lineage>
</organism>
<dbReference type="PROSITE" id="PS00571">
    <property type="entry name" value="AMIDASES"/>
    <property type="match status" value="1"/>
</dbReference>
<dbReference type="Gene3D" id="3.90.1300.10">
    <property type="entry name" value="Amidase signature (AS) domain"/>
    <property type="match status" value="1"/>
</dbReference>
<evidence type="ECO:0000259" key="1">
    <source>
        <dbReference type="Pfam" id="PF01425"/>
    </source>
</evidence>
<dbReference type="AlphaFoldDB" id="A0A1I3L6G2"/>
<dbReference type="Proteomes" id="UP000198649">
    <property type="component" value="Unassembled WGS sequence"/>
</dbReference>
<dbReference type="InterPro" id="IPR023631">
    <property type="entry name" value="Amidase_dom"/>
</dbReference>
<dbReference type="GO" id="GO:0003824">
    <property type="term" value="F:catalytic activity"/>
    <property type="evidence" value="ECO:0007669"/>
    <property type="project" value="InterPro"/>
</dbReference>
<dbReference type="PANTHER" id="PTHR11895:SF76">
    <property type="entry name" value="INDOLEACETAMIDE HYDROLASE"/>
    <property type="match status" value="1"/>
</dbReference>
<evidence type="ECO:0000313" key="3">
    <source>
        <dbReference type="Proteomes" id="UP000198649"/>
    </source>
</evidence>
<name>A0A1I3L6G2_9ACTN</name>
<accession>A0A1I3L6G2</accession>
<dbReference type="EMBL" id="FOQG01000013">
    <property type="protein sequence ID" value="SFI80259.1"/>
    <property type="molecule type" value="Genomic_DNA"/>
</dbReference>
<dbReference type="OrthoDB" id="9811471at2"/>
<dbReference type="SUPFAM" id="SSF75304">
    <property type="entry name" value="Amidase signature (AS) enzymes"/>
    <property type="match status" value="1"/>
</dbReference>
<dbReference type="InterPro" id="IPR036928">
    <property type="entry name" value="AS_sf"/>
</dbReference>
<dbReference type="NCBIfam" id="NF005686">
    <property type="entry name" value="PRK07486.1"/>
    <property type="match status" value="1"/>
</dbReference>
<reference evidence="2 3" key="1">
    <citation type="submission" date="2016-10" db="EMBL/GenBank/DDBJ databases">
        <authorList>
            <person name="de Groot N.N."/>
        </authorList>
    </citation>
    <scope>NUCLEOTIDE SEQUENCE [LARGE SCALE GENOMIC DNA]</scope>
    <source>
        <strain evidence="2 3">CGMCC 1.11156</strain>
    </source>
</reference>
<keyword evidence="3" id="KW-1185">Reference proteome</keyword>